<evidence type="ECO:0000256" key="1">
    <source>
        <dbReference type="ARBA" id="ARBA00004196"/>
    </source>
</evidence>
<gene>
    <name evidence="6" type="ORF">ENS29_15930</name>
</gene>
<sequence length="200" mass="22064">MGKKGDVIMKSTIRFAASFPAAALFCSLLLVSCPAALADGPAVGSIFPDIAFAVPEKAEDQRYLKLTGKETFTVQQIPVPVVIVQIFSMYCPHCQKDAPRTNELFKKLSDHPKLKDAVRLIGIGVGNSAYEVAFFRKTYNIPFPLLPDGDFAVHKRIGEVRTPHFIVVKNTPKGPEILYSKSGAIPNLDEFVDWVVRKTE</sequence>
<dbReference type="PROSITE" id="PS00194">
    <property type="entry name" value="THIOREDOXIN_1"/>
    <property type="match status" value="1"/>
</dbReference>
<comment type="caution">
    <text evidence="6">The sequence shown here is derived from an EMBL/GenBank/DDBJ whole genome shotgun (WGS) entry which is preliminary data.</text>
</comment>
<feature type="domain" description="Thioredoxin" evidence="5">
    <location>
        <begin position="41"/>
        <end position="200"/>
    </location>
</feature>
<dbReference type="PROSITE" id="PS51352">
    <property type="entry name" value="THIOREDOXIN_2"/>
    <property type="match status" value="1"/>
</dbReference>
<dbReference type="InterPro" id="IPR017937">
    <property type="entry name" value="Thioredoxin_CS"/>
</dbReference>
<comment type="subcellular location">
    <subcellularLocation>
        <location evidence="1">Cell envelope</location>
    </subcellularLocation>
</comment>
<dbReference type="GO" id="GO:0017004">
    <property type="term" value="P:cytochrome complex assembly"/>
    <property type="evidence" value="ECO:0007669"/>
    <property type="project" value="UniProtKB-KW"/>
</dbReference>
<dbReference type="GO" id="GO:0016491">
    <property type="term" value="F:oxidoreductase activity"/>
    <property type="evidence" value="ECO:0007669"/>
    <property type="project" value="InterPro"/>
</dbReference>
<dbReference type="InterPro" id="IPR013766">
    <property type="entry name" value="Thioredoxin_domain"/>
</dbReference>
<dbReference type="EMBL" id="DSUH01000367">
    <property type="protein sequence ID" value="HGU34313.1"/>
    <property type="molecule type" value="Genomic_DNA"/>
</dbReference>
<evidence type="ECO:0000313" key="6">
    <source>
        <dbReference type="EMBL" id="HGU34313.1"/>
    </source>
</evidence>
<dbReference type="SUPFAM" id="SSF52833">
    <property type="entry name" value="Thioredoxin-like"/>
    <property type="match status" value="1"/>
</dbReference>
<evidence type="ECO:0000256" key="4">
    <source>
        <dbReference type="SAM" id="SignalP"/>
    </source>
</evidence>
<protein>
    <submittedName>
        <fullName evidence="6">TlpA family protein disulfide reductase</fullName>
    </submittedName>
</protein>
<dbReference type="PROSITE" id="PS51257">
    <property type="entry name" value="PROKAR_LIPOPROTEIN"/>
    <property type="match status" value="1"/>
</dbReference>
<dbReference type="Pfam" id="PF08534">
    <property type="entry name" value="Redoxin"/>
    <property type="match status" value="1"/>
</dbReference>
<proteinExistence type="predicted"/>
<dbReference type="Gene3D" id="3.40.30.10">
    <property type="entry name" value="Glutaredoxin"/>
    <property type="match status" value="1"/>
</dbReference>
<evidence type="ECO:0000256" key="2">
    <source>
        <dbReference type="ARBA" id="ARBA00022748"/>
    </source>
</evidence>
<dbReference type="GO" id="GO:0030313">
    <property type="term" value="C:cell envelope"/>
    <property type="evidence" value="ECO:0007669"/>
    <property type="project" value="UniProtKB-SubCell"/>
</dbReference>
<dbReference type="InterPro" id="IPR013740">
    <property type="entry name" value="Redoxin"/>
</dbReference>
<accession>A0A7C4VSA5</accession>
<evidence type="ECO:0000256" key="3">
    <source>
        <dbReference type="ARBA" id="ARBA00023284"/>
    </source>
</evidence>
<name>A0A7C4VSA5_9BACT</name>
<keyword evidence="4" id="KW-0732">Signal</keyword>
<feature type="chain" id="PRO_5028168975" evidence="4">
    <location>
        <begin position="39"/>
        <end position="200"/>
    </location>
</feature>
<dbReference type="AlphaFoldDB" id="A0A7C4VSA5"/>
<organism evidence="6">
    <name type="scientific">Desulfatirhabdium butyrativorans</name>
    <dbReference type="NCBI Taxonomy" id="340467"/>
    <lineage>
        <taxon>Bacteria</taxon>
        <taxon>Pseudomonadati</taxon>
        <taxon>Thermodesulfobacteriota</taxon>
        <taxon>Desulfobacteria</taxon>
        <taxon>Desulfobacterales</taxon>
        <taxon>Desulfatirhabdiaceae</taxon>
        <taxon>Desulfatirhabdium</taxon>
    </lineage>
</organism>
<dbReference type="InterPro" id="IPR036249">
    <property type="entry name" value="Thioredoxin-like_sf"/>
</dbReference>
<feature type="signal peptide" evidence="4">
    <location>
        <begin position="1"/>
        <end position="38"/>
    </location>
</feature>
<reference evidence="6" key="1">
    <citation type="journal article" date="2020" name="mSystems">
        <title>Genome- and Community-Level Interaction Insights into Carbon Utilization and Element Cycling Functions of Hydrothermarchaeota in Hydrothermal Sediment.</title>
        <authorList>
            <person name="Zhou Z."/>
            <person name="Liu Y."/>
            <person name="Xu W."/>
            <person name="Pan J."/>
            <person name="Luo Z.H."/>
            <person name="Li M."/>
        </authorList>
    </citation>
    <scope>NUCLEOTIDE SEQUENCE [LARGE SCALE GENOMIC DNA]</scope>
    <source>
        <strain evidence="6">SpSt-477</strain>
    </source>
</reference>
<evidence type="ECO:0000259" key="5">
    <source>
        <dbReference type="PROSITE" id="PS51352"/>
    </source>
</evidence>
<keyword evidence="3" id="KW-0676">Redox-active center</keyword>
<dbReference type="CDD" id="cd02966">
    <property type="entry name" value="TlpA_like_family"/>
    <property type="match status" value="1"/>
</dbReference>
<keyword evidence="2" id="KW-0201">Cytochrome c-type biogenesis</keyword>